<reference evidence="4" key="1">
    <citation type="journal article" date="2019" name="Int. J. Syst. Evol. Microbiol.">
        <title>The Global Catalogue of Microorganisms (GCM) 10K type strain sequencing project: providing services to taxonomists for standard genome sequencing and annotation.</title>
        <authorList>
            <consortium name="The Broad Institute Genomics Platform"/>
            <consortium name="The Broad Institute Genome Sequencing Center for Infectious Disease"/>
            <person name="Wu L."/>
            <person name="Ma J."/>
        </authorList>
    </citation>
    <scope>NUCLEOTIDE SEQUENCE [LARGE SCALE GENOMIC DNA]</scope>
    <source>
        <strain evidence="4">CGMCC 1.16326</strain>
    </source>
</reference>
<protein>
    <submittedName>
        <fullName evidence="3">LPS export ABC transporter periplasmic protein LptC</fullName>
    </submittedName>
</protein>
<feature type="transmembrane region" description="Helical" evidence="2">
    <location>
        <begin position="37"/>
        <end position="59"/>
    </location>
</feature>
<dbReference type="InterPro" id="IPR010664">
    <property type="entry name" value="LipoPS_assembly_LptC-rel"/>
</dbReference>
<keyword evidence="2" id="KW-1133">Transmembrane helix</keyword>
<dbReference type="Pfam" id="PF06835">
    <property type="entry name" value="LptC"/>
    <property type="match status" value="1"/>
</dbReference>
<accession>A0ABW0H1P7</accession>
<keyword evidence="2" id="KW-0812">Transmembrane</keyword>
<name>A0ABW0H1P7_9HYPH</name>
<comment type="caution">
    <text evidence="3">The sequence shown here is derived from an EMBL/GenBank/DDBJ whole genome shotgun (WGS) entry which is preliminary data.</text>
</comment>
<evidence type="ECO:0000256" key="1">
    <source>
        <dbReference type="SAM" id="MobiDB-lite"/>
    </source>
</evidence>
<dbReference type="RefSeq" id="WP_291680297.1">
    <property type="nucleotide sequence ID" value="NZ_JBHSLV010000001.1"/>
</dbReference>
<organism evidence="3 4">
    <name type="scientific">Bosea vestrisii</name>
    <dbReference type="NCBI Taxonomy" id="151416"/>
    <lineage>
        <taxon>Bacteria</taxon>
        <taxon>Pseudomonadati</taxon>
        <taxon>Pseudomonadota</taxon>
        <taxon>Alphaproteobacteria</taxon>
        <taxon>Hyphomicrobiales</taxon>
        <taxon>Boseaceae</taxon>
        <taxon>Bosea</taxon>
    </lineage>
</organism>
<proteinExistence type="predicted"/>
<dbReference type="Proteomes" id="UP001596104">
    <property type="component" value="Unassembled WGS sequence"/>
</dbReference>
<evidence type="ECO:0000256" key="2">
    <source>
        <dbReference type="SAM" id="Phobius"/>
    </source>
</evidence>
<evidence type="ECO:0000313" key="3">
    <source>
        <dbReference type="EMBL" id="MFC5391101.1"/>
    </source>
</evidence>
<evidence type="ECO:0000313" key="4">
    <source>
        <dbReference type="Proteomes" id="UP001596104"/>
    </source>
</evidence>
<keyword evidence="4" id="KW-1185">Reference proteome</keyword>
<gene>
    <name evidence="3" type="primary">lptC</name>
    <name evidence="3" type="ORF">ACFPPC_00420</name>
</gene>
<feature type="region of interest" description="Disordered" evidence="1">
    <location>
        <begin position="223"/>
        <end position="245"/>
    </location>
</feature>
<keyword evidence="2" id="KW-0472">Membrane</keyword>
<dbReference type="EMBL" id="JBHSLV010000001">
    <property type="protein sequence ID" value="MFC5391101.1"/>
    <property type="molecule type" value="Genomic_DNA"/>
</dbReference>
<dbReference type="Gene3D" id="2.60.450.10">
    <property type="entry name" value="Lipopolysaccharide (LPS) transport protein A like domain"/>
    <property type="match status" value="1"/>
</dbReference>
<sequence length="245" mass="26587">MSLAITTPETRSPAAIRAQMRQSAFQAARRHSVLVRLLRRLIPIGAIGAVVGLIVVPFLNPLRHAGNFSLGGISLSGGKVVMETPKLAGYRKDNSPYEVTADSALQDVRNPTQIELVQMVARVLMKSEGWININAKSGLFDQQKEKLKLVDDVKIRTESGYDVRMRTADVDFKAGTVNSREPVKVNLGTTTIDADTLDVKDNGALITFEGRVHVLIENAPARSLAGPEREGSTPNLEALRPAAKP</sequence>